<dbReference type="AlphaFoldDB" id="A0A4R6RJ49"/>
<feature type="transmembrane region" description="Helical" evidence="1">
    <location>
        <begin position="20"/>
        <end position="41"/>
    </location>
</feature>
<keyword evidence="1" id="KW-1133">Transmembrane helix</keyword>
<evidence type="ECO:0000313" key="2">
    <source>
        <dbReference type="EMBL" id="TDP86125.1"/>
    </source>
</evidence>
<dbReference type="InterPro" id="IPR029063">
    <property type="entry name" value="SAM-dependent_MTases_sf"/>
</dbReference>
<comment type="caution">
    <text evidence="2">The sequence shown here is derived from an EMBL/GenBank/DDBJ whole genome shotgun (WGS) entry which is preliminary data.</text>
</comment>
<dbReference type="SUPFAM" id="SSF53335">
    <property type="entry name" value="S-adenosyl-L-methionine-dependent methyltransferases"/>
    <property type="match status" value="1"/>
</dbReference>
<name>A0A4R6RJ49_9BURK</name>
<dbReference type="Proteomes" id="UP000294593">
    <property type="component" value="Unassembled WGS sequence"/>
</dbReference>
<feature type="transmembrane region" description="Helical" evidence="1">
    <location>
        <begin position="113"/>
        <end position="136"/>
    </location>
</feature>
<dbReference type="EMBL" id="SNXW01000002">
    <property type="protein sequence ID" value="TDP86125.1"/>
    <property type="molecule type" value="Genomic_DNA"/>
</dbReference>
<evidence type="ECO:0000256" key="1">
    <source>
        <dbReference type="SAM" id="Phobius"/>
    </source>
</evidence>
<feature type="transmembrane region" description="Helical" evidence="1">
    <location>
        <begin position="53"/>
        <end position="71"/>
    </location>
</feature>
<keyword evidence="3" id="KW-1185">Reference proteome</keyword>
<reference evidence="2 3" key="1">
    <citation type="submission" date="2019-03" db="EMBL/GenBank/DDBJ databases">
        <title>Genomic Encyclopedia of Type Strains, Phase IV (KMG-IV): sequencing the most valuable type-strain genomes for metagenomic binning, comparative biology and taxonomic classification.</title>
        <authorList>
            <person name="Goeker M."/>
        </authorList>
    </citation>
    <scope>NUCLEOTIDE SEQUENCE [LARGE SCALE GENOMIC DNA]</scope>
    <source>
        <strain evidence="2 3">DSM 11901</strain>
    </source>
</reference>
<keyword evidence="1" id="KW-0812">Transmembrane</keyword>
<organism evidence="2 3">
    <name type="scientific">Aquabacterium commune</name>
    <dbReference type="NCBI Taxonomy" id="70586"/>
    <lineage>
        <taxon>Bacteria</taxon>
        <taxon>Pseudomonadati</taxon>
        <taxon>Pseudomonadota</taxon>
        <taxon>Betaproteobacteria</taxon>
        <taxon>Burkholderiales</taxon>
        <taxon>Aquabacterium</taxon>
    </lineage>
</organism>
<protein>
    <submittedName>
        <fullName evidence="2">Uncharacterized protein</fullName>
    </submittedName>
</protein>
<gene>
    <name evidence="2" type="ORF">EV672_102476</name>
</gene>
<keyword evidence="1" id="KW-0472">Membrane</keyword>
<evidence type="ECO:0000313" key="3">
    <source>
        <dbReference type="Proteomes" id="UP000294593"/>
    </source>
</evidence>
<sequence length="143" mass="15468">MPTPSAPTAHTLAPTAPRIFGLPAIALASLVGGPLATWWLVDRNTVALGLARERGLAAGVFAVASVLWFWVLCHVPPDALSEFIPHVLQLLPWTLFTVHLLRRHHQAHRAAGGTFRSAWAAFGFALLVAIALRVLVRLLLLSH</sequence>
<dbReference type="OrthoDB" id="6992770at2"/>
<accession>A0A4R6RJ49</accession>
<proteinExistence type="predicted"/>
<dbReference type="RefSeq" id="WP_133607282.1">
    <property type="nucleotide sequence ID" value="NZ_SNXW01000002.1"/>
</dbReference>